<accession>A0AC58T2V5</accession>
<protein>
    <submittedName>
        <fullName evidence="2">Uncharacterized protein LOC142171762</fullName>
    </submittedName>
</protein>
<dbReference type="Proteomes" id="UP000790787">
    <property type="component" value="Chromosome 17"/>
</dbReference>
<dbReference type="RefSeq" id="XP_075091562.1">
    <property type="nucleotide sequence ID" value="XM_075235461.1"/>
</dbReference>
<reference evidence="2" key="2">
    <citation type="submission" date="2025-08" db="UniProtKB">
        <authorList>
            <consortium name="RefSeq"/>
        </authorList>
    </citation>
    <scope>IDENTIFICATION</scope>
    <source>
        <tissue evidence="2">Leaf</tissue>
    </source>
</reference>
<evidence type="ECO:0000313" key="2">
    <source>
        <dbReference type="RefSeq" id="XP_075091562.1"/>
    </source>
</evidence>
<organism evidence="1 2">
    <name type="scientific">Nicotiana tabacum</name>
    <name type="common">Common tobacco</name>
    <dbReference type="NCBI Taxonomy" id="4097"/>
    <lineage>
        <taxon>Eukaryota</taxon>
        <taxon>Viridiplantae</taxon>
        <taxon>Streptophyta</taxon>
        <taxon>Embryophyta</taxon>
        <taxon>Tracheophyta</taxon>
        <taxon>Spermatophyta</taxon>
        <taxon>Magnoliopsida</taxon>
        <taxon>eudicotyledons</taxon>
        <taxon>Gunneridae</taxon>
        <taxon>Pentapetalae</taxon>
        <taxon>asterids</taxon>
        <taxon>lamiids</taxon>
        <taxon>Solanales</taxon>
        <taxon>Solanaceae</taxon>
        <taxon>Nicotianoideae</taxon>
        <taxon>Nicotianeae</taxon>
        <taxon>Nicotiana</taxon>
    </lineage>
</organism>
<reference evidence="1" key="1">
    <citation type="journal article" date="2014" name="Nat. Commun.">
        <title>The tobacco genome sequence and its comparison with those of tomato and potato.</title>
        <authorList>
            <person name="Sierro N."/>
            <person name="Battey J.N."/>
            <person name="Ouadi S."/>
            <person name="Bakaher N."/>
            <person name="Bovet L."/>
            <person name="Willig A."/>
            <person name="Goepfert S."/>
            <person name="Peitsch M.C."/>
            <person name="Ivanov N.V."/>
        </authorList>
    </citation>
    <scope>NUCLEOTIDE SEQUENCE [LARGE SCALE GENOMIC DNA]</scope>
</reference>
<keyword evidence="1" id="KW-1185">Reference proteome</keyword>
<evidence type="ECO:0000313" key="1">
    <source>
        <dbReference type="Proteomes" id="UP000790787"/>
    </source>
</evidence>
<gene>
    <name evidence="2" type="primary">LOC142171762</name>
</gene>
<proteinExistence type="predicted"/>
<name>A0AC58T2V5_TOBAC</name>
<sequence length="316" mass="36965">MVFENAVEFRKAVASYDVESKVQLTIRPNEKDRVRVKGKGAKCNWELYASIYGDSCDFIMKKYHPAHKCNTKNKNKLCTSKYIANKYKDRIISQPNIKLWEIQDFVRDKLGLYVGRTICYMAKCRVISQFMGDRKMEFNRLDEYADIIKQTNPGSSCWIRTDSETLPRKNLRIIGFDGYFLKGICKGELLVAVGRNGNNQIFPIAWDVVDQEKKYSCIWFITYLIADVQLGDGVGLTVMSDMQNRGEERRKQFWRCAKASYEVKFKEELEAMNKLGYKICEDLLKYDKEYWCRAYFREDSKCDVIENSMCETLILG</sequence>